<gene>
    <name evidence="1" type="ORF">E2C01_027463</name>
</gene>
<protein>
    <submittedName>
        <fullName evidence="1">Uncharacterized protein</fullName>
    </submittedName>
</protein>
<keyword evidence="2" id="KW-1185">Reference proteome</keyword>
<reference evidence="1 2" key="1">
    <citation type="submission" date="2019-05" db="EMBL/GenBank/DDBJ databases">
        <title>Another draft genome of Portunus trituberculatus and its Hox gene families provides insights of decapod evolution.</title>
        <authorList>
            <person name="Jeong J.-H."/>
            <person name="Song I."/>
            <person name="Kim S."/>
            <person name="Choi T."/>
            <person name="Kim D."/>
            <person name="Ryu S."/>
            <person name="Kim W."/>
        </authorList>
    </citation>
    <scope>NUCLEOTIDE SEQUENCE [LARGE SCALE GENOMIC DNA]</scope>
    <source>
        <tissue evidence="1">Muscle</tissue>
    </source>
</reference>
<proteinExistence type="predicted"/>
<dbReference type="Proteomes" id="UP000324222">
    <property type="component" value="Unassembled WGS sequence"/>
</dbReference>
<evidence type="ECO:0000313" key="2">
    <source>
        <dbReference type="Proteomes" id="UP000324222"/>
    </source>
</evidence>
<evidence type="ECO:0000313" key="1">
    <source>
        <dbReference type="EMBL" id="MPC34087.1"/>
    </source>
</evidence>
<dbReference type="EMBL" id="VSRR010002978">
    <property type="protein sequence ID" value="MPC34087.1"/>
    <property type="molecule type" value="Genomic_DNA"/>
</dbReference>
<comment type="caution">
    <text evidence="1">The sequence shown here is derived from an EMBL/GenBank/DDBJ whole genome shotgun (WGS) entry which is preliminary data.</text>
</comment>
<sequence length="159" mass="18254">MACSPLRTSNKLGIVTSTVSTCKEQRLITKECLAISSYNRFLKIKKDNADIKWNEEDSLPKVSGSCPRAPSCQPYFLFVRRTEGIKLLPIHSIRAKKPPVLVPEIQSKHSWMGRPNTSSITKSIWVITRPLMPPPSRHSTRPVRCRWFRNSLVRICFLY</sequence>
<organism evidence="1 2">
    <name type="scientific">Portunus trituberculatus</name>
    <name type="common">Swimming crab</name>
    <name type="synonym">Neptunus trituberculatus</name>
    <dbReference type="NCBI Taxonomy" id="210409"/>
    <lineage>
        <taxon>Eukaryota</taxon>
        <taxon>Metazoa</taxon>
        <taxon>Ecdysozoa</taxon>
        <taxon>Arthropoda</taxon>
        <taxon>Crustacea</taxon>
        <taxon>Multicrustacea</taxon>
        <taxon>Malacostraca</taxon>
        <taxon>Eumalacostraca</taxon>
        <taxon>Eucarida</taxon>
        <taxon>Decapoda</taxon>
        <taxon>Pleocyemata</taxon>
        <taxon>Brachyura</taxon>
        <taxon>Eubrachyura</taxon>
        <taxon>Portunoidea</taxon>
        <taxon>Portunidae</taxon>
        <taxon>Portuninae</taxon>
        <taxon>Portunus</taxon>
    </lineage>
</organism>
<accession>A0A5B7ELE4</accession>
<name>A0A5B7ELE4_PORTR</name>
<dbReference type="AlphaFoldDB" id="A0A5B7ELE4"/>